<dbReference type="EMBL" id="OBMQ01000003">
    <property type="protein sequence ID" value="SOC02849.1"/>
    <property type="molecule type" value="Genomic_DNA"/>
</dbReference>
<evidence type="ECO:0000256" key="1">
    <source>
        <dbReference type="ARBA" id="ARBA00008950"/>
    </source>
</evidence>
<dbReference type="EC" id="3.1.4.-" evidence="2"/>
<evidence type="ECO:0000313" key="4">
    <source>
        <dbReference type="EMBL" id="SOC02849.1"/>
    </source>
</evidence>
<dbReference type="NCBIfam" id="TIGR00040">
    <property type="entry name" value="yfcE"/>
    <property type="match status" value="1"/>
</dbReference>
<evidence type="ECO:0000259" key="3">
    <source>
        <dbReference type="Pfam" id="PF12850"/>
    </source>
</evidence>
<dbReference type="InterPro" id="IPR024654">
    <property type="entry name" value="Calcineurin-like_PHP_lpxH"/>
</dbReference>
<accession>A0A285SB23</accession>
<dbReference type="InterPro" id="IPR029052">
    <property type="entry name" value="Metallo-depent_PP-like"/>
</dbReference>
<dbReference type="Proteomes" id="UP000219636">
    <property type="component" value="Unassembled WGS sequence"/>
</dbReference>
<comment type="similarity">
    <text evidence="1 2">Belongs to the metallophosphoesterase superfamily. YfcE family.</text>
</comment>
<evidence type="ECO:0000313" key="5">
    <source>
        <dbReference type="Proteomes" id="UP000219636"/>
    </source>
</evidence>
<evidence type="ECO:0000256" key="2">
    <source>
        <dbReference type="RuleBase" id="RU362039"/>
    </source>
</evidence>
<dbReference type="Gene3D" id="3.60.21.10">
    <property type="match status" value="1"/>
</dbReference>
<dbReference type="InterPro" id="IPR041802">
    <property type="entry name" value="MPP_YfcE"/>
</dbReference>
<gene>
    <name evidence="4" type="ORF">SAMN05880501_103119</name>
</gene>
<dbReference type="SUPFAM" id="SSF56300">
    <property type="entry name" value="Metallo-dependent phosphatases"/>
    <property type="match status" value="1"/>
</dbReference>
<dbReference type="Pfam" id="PF12850">
    <property type="entry name" value="Metallophos_2"/>
    <property type="match status" value="1"/>
</dbReference>
<feature type="domain" description="Calcineurin-like phosphoesterase" evidence="3">
    <location>
        <begin position="1"/>
        <end position="143"/>
    </location>
</feature>
<protein>
    <recommendedName>
        <fullName evidence="2">Phosphoesterase</fullName>
        <ecNumber evidence="2">3.1.4.-</ecNumber>
    </recommendedName>
</protein>
<dbReference type="CDD" id="cd00841">
    <property type="entry name" value="MPP_YfcE"/>
    <property type="match status" value="1"/>
</dbReference>
<organism evidence="4 5">
    <name type="scientific">Ureibacillus xyleni</name>
    <dbReference type="NCBI Taxonomy" id="614648"/>
    <lineage>
        <taxon>Bacteria</taxon>
        <taxon>Bacillati</taxon>
        <taxon>Bacillota</taxon>
        <taxon>Bacilli</taxon>
        <taxon>Bacillales</taxon>
        <taxon>Caryophanaceae</taxon>
        <taxon>Ureibacillus</taxon>
    </lineage>
</organism>
<keyword evidence="5" id="KW-1185">Reference proteome</keyword>
<proteinExistence type="inferred from homology"/>
<comment type="cofactor">
    <cofactor evidence="2">
        <name>a divalent metal cation</name>
        <dbReference type="ChEBI" id="CHEBI:60240"/>
    </cofactor>
</comment>
<reference evidence="5" key="1">
    <citation type="submission" date="2017-08" db="EMBL/GenBank/DDBJ databases">
        <authorList>
            <person name="Varghese N."/>
            <person name="Submissions S."/>
        </authorList>
    </citation>
    <scope>NUCLEOTIDE SEQUENCE [LARGE SCALE GENOMIC DNA]</scope>
    <source>
        <strain evidence="5">JC22</strain>
    </source>
</reference>
<dbReference type="InterPro" id="IPR000979">
    <property type="entry name" value="Phosphodiesterase_MJ0936/Vps29"/>
</dbReference>
<dbReference type="AlphaFoldDB" id="A0A285SB23"/>
<dbReference type="OrthoDB" id="9800565at2"/>
<sequence>MKLLVMSDTHGDAEVIKRVRDQHMNVDAIIHCGDSELPFDHPYLAEVKKVRGNCDRDSRFPEEELFEINGLNIFVAHGHLLNVKSTTMNLLYRSKELGADAAFFGHSHVLGAELVDNILFVNPGSLLKPRGISDKSYVVVGFESGKWTVTGYTDSGNELFTKVFELEE</sequence>
<name>A0A285SB23_9BACL</name>
<dbReference type="GO" id="GO:0016787">
    <property type="term" value="F:hydrolase activity"/>
    <property type="evidence" value="ECO:0007669"/>
    <property type="project" value="UniProtKB-UniRule"/>
</dbReference>
<dbReference type="PANTHER" id="PTHR11124">
    <property type="entry name" value="VACUOLAR SORTING PROTEIN VPS29"/>
    <property type="match status" value="1"/>
</dbReference>
<keyword evidence="2" id="KW-0479">Metal-binding</keyword>
<dbReference type="GO" id="GO:0046872">
    <property type="term" value="F:metal ion binding"/>
    <property type="evidence" value="ECO:0007669"/>
    <property type="project" value="UniProtKB-KW"/>
</dbReference>